<dbReference type="Pfam" id="PF01546">
    <property type="entry name" value="Peptidase_M20"/>
    <property type="match status" value="1"/>
</dbReference>
<dbReference type="InterPro" id="IPR002933">
    <property type="entry name" value="Peptidase_M20"/>
</dbReference>
<dbReference type="EMBL" id="VWPK01000049">
    <property type="protein sequence ID" value="KAA5609500.1"/>
    <property type="molecule type" value="Genomic_DNA"/>
</dbReference>
<accession>A0A5M6IMK3</accession>
<dbReference type="Gene3D" id="3.40.630.10">
    <property type="entry name" value="Zn peptidases"/>
    <property type="match status" value="1"/>
</dbReference>
<comment type="caution">
    <text evidence="2">The sequence shown here is derived from an EMBL/GenBank/DDBJ whole genome shotgun (WGS) entry which is preliminary data.</text>
</comment>
<dbReference type="GO" id="GO:0016787">
    <property type="term" value="F:hydrolase activity"/>
    <property type="evidence" value="ECO:0007669"/>
    <property type="project" value="UniProtKB-KW"/>
</dbReference>
<dbReference type="RefSeq" id="WP_150043564.1">
    <property type="nucleotide sequence ID" value="NZ_OW485601.1"/>
</dbReference>
<proteinExistence type="predicted"/>
<dbReference type="InterPro" id="IPR012166">
    <property type="entry name" value="Uncharacterised_RocB"/>
</dbReference>
<reference evidence="2 3" key="1">
    <citation type="submission" date="2019-09" db="EMBL/GenBank/DDBJ databases">
        <title>Genome sequence of Rhodovastum atsumiense, a diverse member of the Acetobacteraceae family of non-sulfur purple photosynthetic bacteria.</title>
        <authorList>
            <person name="Meyer T."/>
            <person name="Kyndt J."/>
        </authorList>
    </citation>
    <scope>NUCLEOTIDE SEQUENCE [LARGE SCALE GENOMIC DNA]</scope>
    <source>
        <strain evidence="2 3">DSM 21279</strain>
    </source>
</reference>
<sequence length="545" mass="56125">MPLRPAPDAARTWALTLTAIPSVTGTTEEAAFATRFADMLRARPAFAGRAADVWTIPVPGGRFPRACVAALVRGRGAETVVLTGHFDTVRTDDYGDLRDLALDPEALRPALLARLAEPASDAERQARDDLASGAFLPGRGLMDMKSGLAAALAVLEAFAAAPDRIGNLLFLAVPDEEANSAGARAAAPALHDIAARHGLAIVAAINLDSIGDPGDGTAGRQVALGSVGKLLPSALVVGRAAHVADSFTGLGACALAGSLAAAMEWAPELVERTGEEVASGPTLLGMRDTKPGYDVTMPGSVWMFWNVACHRQGPVQVMDAVRAIAGRALADTVAALGARRQAALGDGALPEVAVLSYSELLASVLARRPQAEAAIAALAAEVAEAGLDLPEQCRRITEKVLSLSGRSGPAVVLGFASLPYLPATLGPDANAVRLAAAVREATSCVGARHGTSIGTCAYFRGISDMSFIGQADAAAIPAIARDTPCWGAGLPWPDGPALGEVPIVNAGPWGRDYHTPLERVDAAYAFTVLPDLVAEIVERMLGHVG</sequence>
<dbReference type="InterPro" id="IPR050072">
    <property type="entry name" value="Peptidase_M20A"/>
</dbReference>
<protein>
    <submittedName>
        <fullName evidence="2">M20/M25/M40 family metallo-hydrolase</fullName>
    </submittedName>
</protein>
<dbReference type="PANTHER" id="PTHR43808">
    <property type="entry name" value="ACETYLORNITHINE DEACETYLASE"/>
    <property type="match status" value="1"/>
</dbReference>
<evidence type="ECO:0000313" key="2">
    <source>
        <dbReference type="EMBL" id="KAA5609500.1"/>
    </source>
</evidence>
<keyword evidence="3" id="KW-1185">Reference proteome</keyword>
<evidence type="ECO:0000313" key="3">
    <source>
        <dbReference type="Proteomes" id="UP000325255"/>
    </source>
</evidence>
<dbReference type="AlphaFoldDB" id="A0A5M6IMK3"/>
<organism evidence="2 3">
    <name type="scientific">Rhodovastum atsumiense</name>
    <dbReference type="NCBI Taxonomy" id="504468"/>
    <lineage>
        <taxon>Bacteria</taxon>
        <taxon>Pseudomonadati</taxon>
        <taxon>Pseudomonadota</taxon>
        <taxon>Alphaproteobacteria</taxon>
        <taxon>Acetobacterales</taxon>
        <taxon>Acetobacteraceae</taxon>
        <taxon>Rhodovastum</taxon>
    </lineage>
</organism>
<keyword evidence="1 2" id="KW-0378">Hydrolase</keyword>
<dbReference type="PIRSF" id="PIRSF010386">
    <property type="entry name" value="RocB"/>
    <property type="match status" value="1"/>
</dbReference>
<gene>
    <name evidence="2" type="ORF">F1189_23895</name>
</gene>
<dbReference type="OrthoDB" id="9815360at2"/>
<dbReference type="Proteomes" id="UP000325255">
    <property type="component" value="Unassembled WGS sequence"/>
</dbReference>
<evidence type="ECO:0000256" key="1">
    <source>
        <dbReference type="ARBA" id="ARBA00022801"/>
    </source>
</evidence>
<dbReference type="SUPFAM" id="SSF53187">
    <property type="entry name" value="Zn-dependent exopeptidases"/>
    <property type="match status" value="1"/>
</dbReference>
<name>A0A5M6IMK3_9PROT</name>
<dbReference type="PANTHER" id="PTHR43808:SF27">
    <property type="entry name" value="PROTEIN ROCB"/>
    <property type="match status" value="1"/>
</dbReference>